<dbReference type="EMBL" id="UOGD01000400">
    <property type="protein sequence ID" value="VAX28001.1"/>
    <property type="molecule type" value="Genomic_DNA"/>
</dbReference>
<accession>A0A3B1CND5</accession>
<reference evidence="1" key="1">
    <citation type="submission" date="2018-06" db="EMBL/GenBank/DDBJ databases">
        <authorList>
            <person name="Zhirakovskaya E."/>
        </authorList>
    </citation>
    <scope>NUCLEOTIDE SEQUENCE</scope>
</reference>
<organism evidence="1">
    <name type="scientific">hydrothermal vent metagenome</name>
    <dbReference type="NCBI Taxonomy" id="652676"/>
    <lineage>
        <taxon>unclassified sequences</taxon>
        <taxon>metagenomes</taxon>
        <taxon>ecological metagenomes</taxon>
    </lineage>
</organism>
<protein>
    <recommendedName>
        <fullName evidence="2">TonB-dependent receptor</fullName>
    </recommendedName>
</protein>
<dbReference type="AlphaFoldDB" id="A0A3B1CND5"/>
<evidence type="ECO:0008006" key="2">
    <source>
        <dbReference type="Google" id="ProtNLM"/>
    </source>
</evidence>
<feature type="non-terminal residue" evidence="1">
    <location>
        <position position="1"/>
    </location>
</feature>
<evidence type="ECO:0000313" key="1">
    <source>
        <dbReference type="EMBL" id="VAX28001.1"/>
    </source>
</evidence>
<gene>
    <name evidence="1" type="ORF">MNBD_IGNAVI01-98</name>
</gene>
<name>A0A3B1CND5_9ZZZZ</name>
<sequence length="54" mass="6467">YKFLNGAPILDQNIFTVDVNWRIMRYLSASLTYEGTFETVFSYGRVYFNLTKRF</sequence>
<proteinExistence type="predicted"/>